<organism evidence="1 2">
    <name type="scientific">Paenibacillus macerans</name>
    <name type="common">Bacillus macerans</name>
    <dbReference type="NCBI Taxonomy" id="44252"/>
    <lineage>
        <taxon>Bacteria</taxon>
        <taxon>Bacillati</taxon>
        <taxon>Bacillota</taxon>
        <taxon>Bacilli</taxon>
        <taxon>Bacillales</taxon>
        <taxon>Paenibacillaceae</taxon>
        <taxon>Paenibacillus</taxon>
    </lineage>
</organism>
<comment type="caution">
    <text evidence="1">The sequence shown here is derived from an EMBL/GenBank/DDBJ whole genome shotgun (WGS) entry which is preliminary data.</text>
</comment>
<dbReference type="HOGENOM" id="CLU_1914979_0_0_9"/>
<gene>
    <name evidence="1" type="ORF">DJ90_2975</name>
</gene>
<reference evidence="1 2" key="1">
    <citation type="submission" date="2014-04" db="EMBL/GenBank/DDBJ databases">
        <authorList>
            <person name="Bishop-Lilly K.A."/>
            <person name="Broomall S.M."/>
            <person name="Chain P.S."/>
            <person name="Chertkov O."/>
            <person name="Coyne S.R."/>
            <person name="Daligault H.E."/>
            <person name="Davenport K.W."/>
            <person name="Erkkila T."/>
            <person name="Frey K.G."/>
            <person name="Gibbons H.S."/>
            <person name="Gu W."/>
            <person name="Jaissle J."/>
            <person name="Johnson S.L."/>
            <person name="Koroleva G.I."/>
            <person name="Ladner J.T."/>
            <person name="Lo C.-C."/>
            <person name="Minogue T.D."/>
            <person name="Munk C."/>
            <person name="Palacios G.F."/>
            <person name="Redden C.L."/>
            <person name="Rosenzweig C.N."/>
            <person name="Scholz M.B."/>
            <person name="Teshima H."/>
            <person name="Xu Y."/>
        </authorList>
    </citation>
    <scope>NUCLEOTIDE SEQUENCE [LARGE SCALE GENOMIC DNA]</scope>
    <source>
        <strain evidence="1 2">8244</strain>
    </source>
</reference>
<sequence length="132" mass="15297">MTVSEERLTELNASLRSIRSVSIPGDENRKWSALIYILVHHPKCKGLNEVVNFATKQIDKSKIEIRLRKERWNFEERILLGLALHLYDLQLDFDFSQLMALELVKRQIAFNAIEIRLGLCNFEDVLLGDLAS</sequence>
<protein>
    <submittedName>
        <fullName evidence="1">Uncharacterized protein</fullName>
    </submittedName>
</protein>
<dbReference type="Proteomes" id="UP000029278">
    <property type="component" value="Unassembled WGS sequence"/>
</dbReference>
<dbReference type="RefSeq" id="WP_036624709.1">
    <property type="nucleotide sequence ID" value="NZ_JAKOBR010000117.1"/>
</dbReference>
<accession>A0A090Y353</accession>
<evidence type="ECO:0000313" key="1">
    <source>
        <dbReference type="EMBL" id="KFM93158.1"/>
    </source>
</evidence>
<proteinExistence type="predicted"/>
<dbReference type="GeneID" id="77008657"/>
<name>A0A090Y353_PAEMA</name>
<dbReference type="EMBL" id="JMQA01000053">
    <property type="protein sequence ID" value="KFM93158.1"/>
    <property type="molecule type" value="Genomic_DNA"/>
</dbReference>
<evidence type="ECO:0000313" key="2">
    <source>
        <dbReference type="Proteomes" id="UP000029278"/>
    </source>
</evidence>
<dbReference type="AlphaFoldDB" id="A0A090Y353"/>
<keyword evidence="2" id="KW-1185">Reference proteome</keyword>
<dbReference type="STRING" id="44252.DJ90_2975"/>